<dbReference type="Proteomes" id="UP000218231">
    <property type="component" value="Unassembled WGS sequence"/>
</dbReference>
<dbReference type="AlphaFoldDB" id="A0A2A2JJD7"/>
<evidence type="ECO:0000256" key="1">
    <source>
        <dbReference type="SAM" id="SignalP"/>
    </source>
</evidence>
<gene>
    <name evidence="2" type="ORF">WR25_04329</name>
</gene>
<accession>A0A2A2JJD7</accession>
<comment type="caution">
    <text evidence="2">The sequence shown here is derived from an EMBL/GenBank/DDBJ whole genome shotgun (WGS) entry which is preliminary data.</text>
</comment>
<feature type="signal peptide" evidence="1">
    <location>
        <begin position="1"/>
        <end position="25"/>
    </location>
</feature>
<name>A0A2A2JJD7_9BILA</name>
<dbReference type="EMBL" id="LIAE01010402">
    <property type="protein sequence ID" value="PAV61689.1"/>
    <property type="molecule type" value="Genomic_DNA"/>
</dbReference>
<keyword evidence="3" id="KW-1185">Reference proteome</keyword>
<evidence type="ECO:0000313" key="3">
    <source>
        <dbReference type="Proteomes" id="UP000218231"/>
    </source>
</evidence>
<reference evidence="2 3" key="1">
    <citation type="journal article" date="2017" name="Curr. Biol.">
        <title>Genome architecture and evolution of a unichromosomal asexual nematode.</title>
        <authorList>
            <person name="Fradin H."/>
            <person name="Zegar C."/>
            <person name="Gutwein M."/>
            <person name="Lucas J."/>
            <person name="Kovtun M."/>
            <person name="Corcoran D."/>
            <person name="Baugh L.R."/>
            <person name="Kiontke K."/>
            <person name="Gunsalus K."/>
            <person name="Fitch D.H."/>
            <person name="Piano F."/>
        </authorList>
    </citation>
    <scope>NUCLEOTIDE SEQUENCE [LARGE SCALE GENOMIC DNA]</scope>
    <source>
        <strain evidence="2">PF1309</strain>
    </source>
</reference>
<feature type="chain" id="PRO_5012290847" description="VWFD domain-containing protein" evidence="1">
    <location>
        <begin position="26"/>
        <end position="303"/>
    </location>
</feature>
<organism evidence="2 3">
    <name type="scientific">Diploscapter pachys</name>
    <dbReference type="NCBI Taxonomy" id="2018661"/>
    <lineage>
        <taxon>Eukaryota</taxon>
        <taxon>Metazoa</taxon>
        <taxon>Ecdysozoa</taxon>
        <taxon>Nematoda</taxon>
        <taxon>Chromadorea</taxon>
        <taxon>Rhabditida</taxon>
        <taxon>Rhabditina</taxon>
        <taxon>Rhabditomorpha</taxon>
        <taxon>Rhabditoidea</taxon>
        <taxon>Rhabditidae</taxon>
        <taxon>Diploscapter</taxon>
    </lineage>
</organism>
<dbReference type="SUPFAM" id="SSF57603">
    <property type="entry name" value="FnI-like domain"/>
    <property type="match status" value="1"/>
</dbReference>
<sequence length="303" mass="34737">MEFHKFYCFDVVIWLLFQLLGLTYAKKIEQLDATKSLHIWDMFKLRNVYLYAEIASGSGSLFTVTNANNQQQLVDVYYKRNQQIILTLPIQSDWRRRFIMPIPHHEKNATQLLFVLTKEEVSLYLNCEKVMSDPILQTNFLYDKTNLTLAKNFDGELIELIVESGNPINEKCKEVKHPVFNFATENVEPSKKMVKVEKPSTEPPSENADTSNYLGCIINGSYFQVGEQLKLPNCSICECGKNGEMSCRVSDCDASTECSDAESCHDECHFENRIHENGEAFWPSECVRCTCEGSTVICEFQLV</sequence>
<dbReference type="OrthoDB" id="4062651at2759"/>
<evidence type="ECO:0000313" key="2">
    <source>
        <dbReference type="EMBL" id="PAV61689.1"/>
    </source>
</evidence>
<evidence type="ECO:0008006" key="4">
    <source>
        <dbReference type="Google" id="ProtNLM"/>
    </source>
</evidence>
<dbReference type="STRING" id="2018661.A0A2A2JJD7"/>
<protein>
    <recommendedName>
        <fullName evidence="4">VWFD domain-containing protein</fullName>
    </recommendedName>
</protein>
<proteinExistence type="predicted"/>
<dbReference type="Gene3D" id="2.60.120.200">
    <property type="match status" value="1"/>
</dbReference>
<dbReference type="Pfam" id="PF23334">
    <property type="entry name" value="VWC2L_2nd"/>
    <property type="match status" value="1"/>
</dbReference>
<dbReference type="Gene3D" id="2.10.70.10">
    <property type="entry name" value="Complement Module, domain 1"/>
    <property type="match status" value="1"/>
</dbReference>
<keyword evidence="1" id="KW-0732">Signal</keyword>